<dbReference type="FunFam" id="2.60.40.10:FF:000174">
    <property type="entry name" value="Nuclear factor of activated T-cells 5, tonicity-responsive"/>
    <property type="match status" value="1"/>
</dbReference>
<evidence type="ECO:0000256" key="11">
    <source>
        <dbReference type="ARBA" id="ARBA00022990"/>
    </source>
</evidence>
<reference evidence="23" key="2">
    <citation type="submission" date="2025-09" db="UniProtKB">
        <authorList>
            <consortium name="Ensembl"/>
        </authorList>
    </citation>
    <scope>IDENTIFICATION</scope>
</reference>
<dbReference type="GO" id="GO:0005667">
    <property type="term" value="C:transcription regulator complex"/>
    <property type="evidence" value="ECO:0007669"/>
    <property type="project" value="TreeGrafter"/>
</dbReference>
<evidence type="ECO:0000256" key="12">
    <source>
        <dbReference type="ARBA" id="ARBA00023015"/>
    </source>
</evidence>
<keyword evidence="11" id="KW-0007">Acetylation</keyword>
<dbReference type="PANTHER" id="PTHR12533">
    <property type="entry name" value="NFAT"/>
    <property type="match status" value="1"/>
</dbReference>
<dbReference type="InterPro" id="IPR032397">
    <property type="entry name" value="RHD_dimer"/>
</dbReference>
<evidence type="ECO:0000256" key="5">
    <source>
        <dbReference type="ARBA" id="ARBA00022490"/>
    </source>
</evidence>
<dbReference type="InterPro" id="IPR008967">
    <property type="entry name" value="p53-like_TF_DNA-bd_sf"/>
</dbReference>
<keyword evidence="14" id="KW-0010">Activator</keyword>
<accession>A0A8C4WST2</accession>
<dbReference type="PANTHER" id="PTHR12533:SF10">
    <property type="entry name" value="NUCLEAR FACTOR OF ACTIVATED T-CELLS 5"/>
    <property type="match status" value="1"/>
</dbReference>
<evidence type="ECO:0000256" key="18">
    <source>
        <dbReference type="ARBA" id="ARBA00065799"/>
    </source>
</evidence>
<keyword evidence="9" id="KW-0013">ADP-ribosylation</keyword>
<evidence type="ECO:0000256" key="2">
    <source>
        <dbReference type="ARBA" id="ARBA00004286"/>
    </source>
</evidence>
<evidence type="ECO:0000256" key="19">
    <source>
        <dbReference type="ARBA" id="ARBA00072227"/>
    </source>
</evidence>
<dbReference type="GO" id="GO:0005694">
    <property type="term" value="C:chromosome"/>
    <property type="evidence" value="ECO:0007669"/>
    <property type="project" value="UniProtKB-SubCell"/>
</dbReference>
<protein>
    <recommendedName>
        <fullName evidence="19">Nuclear factor of activated T-cells 5</fullName>
    </recommendedName>
    <alternativeName>
        <fullName evidence="20">T-cell transcription factor NFAT5</fullName>
    </alternativeName>
</protein>
<dbReference type="Pfam" id="PF16179">
    <property type="entry name" value="RHD_dimer"/>
    <property type="match status" value="1"/>
</dbReference>
<dbReference type="InterPro" id="IPR037059">
    <property type="entry name" value="RHD_DNA_bind_dom_sf"/>
</dbReference>
<evidence type="ECO:0000256" key="20">
    <source>
        <dbReference type="ARBA" id="ARBA00080722"/>
    </source>
</evidence>
<dbReference type="FunFam" id="2.60.40.340:FF:000002">
    <property type="entry name" value="Nuclear factor of activated T-cells 5, tonicity-responsive"/>
    <property type="match status" value="1"/>
</dbReference>
<evidence type="ECO:0000256" key="17">
    <source>
        <dbReference type="ARBA" id="ARBA00055141"/>
    </source>
</evidence>
<evidence type="ECO:0000256" key="7">
    <source>
        <dbReference type="ARBA" id="ARBA00022553"/>
    </source>
</evidence>
<keyword evidence="13" id="KW-0238">DNA-binding</keyword>
<keyword evidence="8" id="KW-0227">DNA damage</keyword>
<evidence type="ECO:0000256" key="3">
    <source>
        <dbReference type="ARBA" id="ARBA00004496"/>
    </source>
</evidence>
<dbReference type="AlphaFoldDB" id="A0A8C4WST2"/>
<dbReference type="GO" id="GO:0010467">
    <property type="term" value="P:gene expression"/>
    <property type="evidence" value="ECO:0007669"/>
    <property type="project" value="UniProtKB-ARBA"/>
</dbReference>
<comment type="subunit">
    <text evidence="18">Homodimer when bound to DNA, completely encircles its DNA target. Interacts with CIDEC; this interaction is direct and retains NFAT5 in the cytoplasm. Does not bind with Fos and Jun transcription factors. Interacts with DDX5 and DDX17; this interaction leads to DDX5/DDX17 recruitment to LNC2 and S100A4 promoters and NFAT5-mediated DDX5/DDX17-enhanced transactivation.</text>
</comment>
<dbReference type="Gene3D" id="2.60.40.340">
    <property type="entry name" value="Rel homology domain (RHD), DNA-binding domain"/>
    <property type="match status" value="1"/>
</dbReference>
<evidence type="ECO:0000256" key="9">
    <source>
        <dbReference type="ARBA" id="ARBA00022765"/>
    </source>
</evidence>
<dbReference type="GO" id="GO:0033173">
    <property type="term" value="P:calcineurin-NFAT signaling cascade"/>
    <property type="evidence" value="ECO:0007669"/>
    <property type="project" value="TreeGrafter"/>
</dbReference>
<keyword evidence="4" id="KW-0158">Chromosome</keyword>
<dbReference type="InterPro" id="IPR011539">
    <property type="entry name" value="RHD_DNA_bind_dom"/>
</dbReference>
<evidence type="ECO:0000256" key="16">
    <source>
        <dbReference type="ARBA" id="ARBA00023242"/>
    </source>
</evidence>
<sequence>MTTMENEETTSPSPESSPPADEPSSPSLSPTIEQCGLLESSFSTLPSSQEAGKIWGEAQTVRKYLDIPPPSPEDIQDENSYMSCLSPDSGGGSSMLWHDESSSNFSMISIDGGRKIEAQMPRKARKVSRRQHPRAVRHNSTEVDVFDANGPHYVLLKLRNDGCKSGGTDDGTKAVSHALVPIRKQFLSKAEGKELQILVQPERQHRARYLTEGSRGSVKDVSQQGFPTVKLLGYCQPTALQIFVSTDTGQVRPHGFYQVCPVLGRNTTKCRELKVDGVSVIEMMLEPEQNMTLPVDCIGILKLRNADVEARFGSSRCKKKSTRVRLAFRVMLDRPDGSTLTLQVASTPVLCTQPIGTPEILKKSLHRGSASGGEELFLIGKNFLKDIKIIFQECESGGTVSWEAAAEMELDFFHQNHLIVKVPPYSNQGITSPVRVHISVSTSAGISTEPHFYTYLPNAAALTMEHSTTAGLLDGTNVPLEALWLKHEKIGLNAEPSAQSQQFVDSVMLNTFPQSDSTVNVQASNSGLLEPGAHGQALMHMYGEKPSLSGFNATELPSEKLAMEPTIIQPLVSLSPLLDHIHYVPQVEEYTGKVEGPPLEILTKQMPEQLSDLVFPSFSSFVNDSTSQGVQASPPPHQGCFAEVANVEKLQAVSSLSSHEMEVFENYSMMVESQIMKHKQEIKKETEQVMETTQEPKDIPTPMMGNCGIVTETQALETSMQFSTKDILKVELNSASFPQVDGTTGPELHTKVTTNNQMKMGFLQPTTCMDTASDPPVELQMTYPDQHGQDQGAFDVCPLPMQLDRPFDTGSGLIGVSDLETALQLESGRNVFQQHKGKLPSIVPFTINANSEQLDEQGPPSPLMSLNTVEQSLQDPCTIVCPTHSDAFLMDAPPNLQKLEEMLFNLQADEGIRSRLCIVLPHLQFRWRNLKTYKNKVNIAFL</sequence>
<comment type="subcellular location">
    <subcellularLocation>
        <location evidence="2">Chromosome</location>
    </subcellularLocation>
    <subcellularLocation>
        <location evidence="3">Cytoplasm</location>
    </subcellularLocation>
    <subcellularLocation>
        <location evidence="1">Nucleus</location>
    </subcellularLocation>
</comment>
<keyword evidence="10" id="KW-0832">Ubl conjugation</keyword>
<dbReference type="GeneTree" id="ENSGT00940000155213"/>
<dbReference type="GO" id="GO:0006974">
    <property type="term" value="P:DNA damage response"/>
    <property type="evidence" value="ECO:0007669"/>
    <property type="project" value="UniProtKB-KW"/>
</dbReference>
<evidence type="ECO:0000256" key="15">
    <source>
        <dbReference type="ARBA" id="ARBA00023163"/>
    </source>
</evidence>
<dbReference type="GO" id="GO:1902531">
    <property type="term" value="P:regulation of intracellular signal transduction"/>
    <property type="evidence" value="ECO:0007669"/>
    <property type="project" value="UniProtKB-ARBA"/>
</dbReference>
<feature type="region of interest" description="Disordered" evidence="21">
    <location>
        <begin position="1"/>
        <end position="33"/>
    </location>
</feature>
<evidence type="ECO:0000313" key="23">
    <source>
        <dbReference type="Ensembl" id="ENSEBUP00000009678.1"/>
    </source>
</evidence>
<evidence type="ECO:0000313" key="24">
    <source>
        <dbReference type="Proteomes" id="UP000694388"/>
    </source>
</evidence>
<feature type="domain" description="RHD" evidence="22">
    <location>
        <begin position="188"/>
        <end position="356"/>
    </location>
</feature>
<dbReference type="PRINTS" id="PR01789">
    <property type="entry name" value="NUCFACTORATC"/>
</dbReference>
<dbReference type="InterPro" id="IPR008366">
    <property type="entry name" value="NFAT"/>
</dbReference>
<comment type="function">
    <text evidence="17">Transcription factor involved, among others, in the transcriptional regulation of osmoprotective and inflammatory genes. Binds the DNA consensus sequence 5'-[ACT][AG]TGGAAA[CAT]A[TA][ATC][CA][ATG][GT][GAC][CG][CT]-3'. Mediates the transcriptional response to hypertonicity. Positively regulates the transcription of LCN2 and S100A4 genes; optimal transactivation of these genes requires the presence of DDX5/DDX17. Also involved in the DNA damage response by preventing formation of R-loops; R-loops are composed of a DNA:RNA hybrid and the associated non-template single-stranded DNA.</text>
</comment>
<dbReference type="GO" id="GO:0000978">
    <property type="term" value="F:RNA polymerase II cis-regulatory region sequence-specific DNA binding"/>
    <property type="evidence" value="ECO:0007669"/>
    <property type="project" value="TreeGrafter"/>
</dbReference>
<evidence type="ECO:0000256" key="14">
    <source>
        <dbReference type="ARBA" id="ARBA00023159"/>
    </source>
</evidence>
<keyword evidence="15" id="KW-0804">Transcription</keyword>
<proteinExistence type="predicted"/>
<dbReference type="InterPro" id="IPR002909">
    <property type="entry name" value="IPT_dom"/>
</dbReference>
<keyword evidence="12" id="KW-0805">Transcription regulation</keyword>
<evidence type="ECO:0000256" key="8">
    <source>
        <dbReference type="ARBA" id="ARBA00022763"/>
    </source>
</evidence>
<dbReference type="GO" id="GO:0045944">
    <property type="term" value="P:positive regulation of transcription by RNA polymerase II"/>
    <property type="evidence" value="ECO:0007669"/>
    <property type="project" value="UniProtKB-ARBA"/>
</dbReference>
<organism evidence="23 24">
    <name type="scientific">Eptatretus burgeri</name>
    <name type="common">Inshore hagfish</name>
    <dbReference type="NCBI Taxonomy" id="7764"/>
    <lineage>
        <taxon>Eukaryota</taxon>
        <taxon>Metazoa</taxon>
        <taxon>Chordata</taxon>
        <taxon>Craniata</taxon>
        <taxon>Vertebrata</taxon>
        <taxon>Cyclostomata</taxon>
        <taxon>Myxini</taxon>
        <taxon>Myxiniformes</taxon>
        <taxon>Myxinidae</taxon>
        <taxon>Eptatretinae</taxon>
        <taxon>Eptatretus</taxon>
    </lineage>
</organism>
<name>A0A8C4WST2_EPTBU</name>
<dbReference type="SUPFAM" id="SSF49417">
    <property type="entry name" value="p53-like transcription factors"/>
    <property type="match status" value="1"/>
</dbReference>
<dbReference type="SUPFAM" id="SSF81296">
    <property type="entry name" value="E set domains"/>
    <property type="match status" value="1"/>
</dbReference>
<keyword evidence="7" id="KW-0597">Phosphoprotein</keyword>
<dbReference type="Ensembl" id="ENSEBUT00000010207.1">
    <property type="protein sequence ID" value="ENSEBUP00000009678.1"/>
    <property type="gene ID" value="ENSEBUG00000006157.1"/>
</dbReference>
<keyword evidence="16" id="KW-0539">Nucleus</keyword>
<evidence type="ECO:0000256" key="13">
    <source>
        <dbReference type="ARBA" id="ARBA00023125"/>
    </source>
</evidence>
<dbReference type="PROSITE" id="PS50254">
    <property type="entry name" value="REL_2"/>
    <property type="match status" value="1"/>
</dbReference>
<dbReference type="GO" id="GO:0000981">
    <property type="term" value="F:DNA-binding transcription factor activity, RNA polymerase II-specific"/>
    <property type="evidence" value="ECO:0007669"/>
    <property type="project" value="TreeGrafter"/>
</dbReference>
<dbReference type="SMART" id="SM00429">
    <property type="entry name" value="IPT"/>
    <property type="match status" value="1"/>
</dbReference>
<evidence type="ECO:0000256" key="4">
    <source>
        <dbReference type="ARBA" id="ARBA00022454"/>
    </source>
</evidence>
<dbReference type="Gene3D" id="2.60.40.10">
    <property type="entry name" value="Immunoglobulins"/>
    <property type="match status" value="1"/>
</dbReference>
<dbReference type="Proteomes" id="UP000694388">
    <property type="component" value="Unplaced"/>
</dbReference>
<dbReference type="InterPro" id="IPR013783">
    <property type="entry name" value="Ig-like_fold"/>
</dbReference>
<dbReference type="Pfam" id="PF00554">
    <property type="entry name" value="RHD_DNA_bind"/>
    <property type="match status" value="1"/>
</dbReference>
<dbReference type="GO" id="GO:0005634">
    <property type="term" value="C:nucleus"/>
    <property type="evidence" value="ECO:0007669"/>
    <property type="project" value="UniProtKB-SubCell"/>
</dbReference>
<dbReference type="InterPro" id="IPR014756">
    <property type="entry name" value="Ig_E-set"/>
</dbReference>
<evidence type="ECO:0000256" key="10">
    <source>
        <dbReference type="ARBA" id="ARBA00022843"/>
    </source>
</evidence>
<dbReference type="GO" id="GO:0005737">
    <property type="term" value="C:cytoplasm"/>
    <property type="evidence" value="ECO:0007669"/>
    <property type="project" value="UniProtKB-SubCell"/>
</dbReference>
<evidence type="ECO:0000256" key="1">
    <source>
        <dbReference type="ARBA" id="ARBA00004123"/>
    </source>
</evidence>
<keyword evidence="5" id="KW-0963">Cytoplasm</keyword>
<reference evidence="23" key="1">
    <citation type="submission" date="2025-08" db="UniProtKB">
        <authorList>
            <consortium name="Ensembl"/>
        </authorList>
    </citation>
    <scope>IDENTIFICATION</scope>
</reference>
<evidence type="ECO:0000259" key="22">
    <source>
        <dbReference type="PROSITE" id="PS50254"/>
    </source>
</evidence>
<keyword evidence="24" id="KW-1185">Reference proteome</keyword>
<evidence type="ECO:0000256" key="6">
    <source>
        <dbReference type="ARBA" id="ARBA00022499"/>
    </source>
</evidence>
<keyword evidence="6" id="KW-1017">Isopeptide bond</keyword>
<evidence type="ECO:0000256" key="21">
    <source>
        <dbReference type="SAM" id="MobiDB-lite"/>
    </source>
</evidence>